<dbReference type="GO" id="GO:0006355">
    <property type="term" value="P:regulation of DNA-templated transcription"/>
    <property type="evidence" value="ECO:0007669"/>
    <property type="project" value="InterPro"/>
</dbReference>
<evidence type="ECO:0000313" key="2">
    <source>
        <dbReference type="EMBL" id="CDP08430.1"/>
    </source>
</evidence>
<feature type="domain" description="TPR1-like CTLH-containing" evidence="1">
    <location>
        <begin position="86"/>
        <end position="208"/>
    </location>
</feature>
<name>A0A068UIQ5_COFCA</name>
<evidence type="ECO:0000259" key="1">
    <source>
        <dbReference type="Pfam" id="PF21889"/>
    </source>
</evidence>
<gene>
    <name evidence="2" type="ORF">GSCOC_T00027310001</name>
</gene>
<sequence length="237" mass="27701">MTYFYRNQEKLSDHGDENSTKILLMAKLKRLIEANPLIGDKLQFPTLQMSRLETLVKQSLCWQIQQCNTKGSNHKLPNNLLYEDPYSEYVSNGDWEEVKKYLSQFANAEDNPESFSIFFEIRRQNYYDAHDKGDRKMMLDIFKRELEVFTLSQADLYRGLVPFFQLNSFRCILQLDASDYGDSLSARILLMAKLKQLTQANPLIGDKLQFPTLQKSRLETLVKLRYTKDFLSSSFAS</sequence>
<dbReference type="AlphaFoldDB" id="A0A068UIQ5"/>
<dbReference type="PhylomeDB" id="A0A068UIQ5"/>
<protein>
    <recommendedName>
        <fullName evidence="1">TPR1-like CTLH-containing domain-containing protein</fullName>
    </recommendedName>
</protein>
<keyword evidence="3" id="KW-1185">Reference proteome</keyword>
<dbReference type="Proteomes" id="UP000295252">
    <property type="component" value="Chromosome IX"/>
</dbReference>
<dbReference type="PANTHER" id="PTHR44083">
    <property type="entry name" value="TOPLESS-RELATED PROTEIN 1-RELATED"/>
    <property type="match status" value="1"/>
</dbReference>
<accession>A0A068UIQ5</accession>
<evidence type="ECO:0000313" key="3">
    <source>
        <dbReference type="Proteomes" id="UP000295252"/>
    </source>
</evidence>
<dbReference type="InterPro" id="IPR054080">
    <property type="entry name" value="TPR1-like_2nd"/>
</dbReference>
<dbReference type="Gramene" id="CDP08430">
    <property type="protein sequence ID" value="CDP08430"/>
    <property type="gene ID" value="GSCOC_T00027310001"/>
</dbReference>
<dbReference type="PANTHER" id="PTHR44083:SF35">
    <property type="entry name" value="TOPLESS-RELATED PROTEIN 4-LIKE ISOFORM X1"/>
    <property type="match status" value="1"/>
</dbReference>
<dbReference type="STRING" id="49390.A0A068UIQ5"/>
<dbReference type="OrthoDB" id="1602884at2759"/>
<dbReference type="EMBL" id="HG739116">
    <property type="protein sequence ID" value="CDP08430.1"/>
    <property type="molecule type" value="Genomic_DNA"/>
</dbReference>
<reference evidence="3" key="1">
    <citation type="journal article" date="2014" name="Science">
        <title>The coffee genome provides insight into the convergent evolution of caffeine biosynthesis.</title>
        <authorList>
            <person name="Denoeud F."/>
            <person name="Carretero-Paulet L."/>
            <person name="Dereeper A."/>
            <person name="Droc G."/>
            <person name="Guyot R."/>
            <person name="Pietrella M."/>
            <person name="Zheng C."/>
            <person name="Alberti A."/>
            <person name="Anthony F."/>
            <person name="Aprea G."/>
            <person name="Aury J.M."/>
            <person name="Bento P."/>
            <person name="Bernard M."/>
            <person name="Bocs S."/>
            <person name="Campa C."/>
            <person name="Cenci A."/>
            <person name="Combes M.C."/>
            <person name="Crouzillat D."/>
            <person name="Da Silva C."/>
            <person name="Daddiego L."/>
            <person name="De Bellis F."/>
            <person name="Dussert S."/>
            <person name="Garsmeur O."/>
            <person name="Gayraud T."/>
            <person name="Guignon V."/>
            <person name="Jahn K."/>
            <person name="Jamilloux V."/>
            <person name="Joet T."/>
            <person name="Labadie K."/>
            <person name="Lan T."/>
            <person name="Leclercq J."/>
            <person name="Lepelley M."/>
            <person name="Leroy T."/>
            <person name="Li L.T."/>
            <person name="Librado P."/>
            <person name="Lopez L."/>
            <person name="Munoz A."/>
            <person name="Noel B."/>
            <person name="Pallavicini A."/>
            <person name="Perrotta G."/>
            <person name="Poncet V."/>
            <person name="Pot D."/>
            <person name="Priyono X."/>
            <person name="Rigoreau M."/>
            <person name="Rouard M."/>
            <person name="Rozas J."/>
            <person name="Tranchant-Dubreuil C."/>
            <person name="VanBuren R."/>
            <person name="Zhang Q."/>
            <person name="Andrade A.C."/>
            <person name="Argout X."/>
            <person name="Bertrand B."/>
            <person name="de Kochko A."/>
            <person name="Graziosi G."/>
            <person name="Henry R.J."/>
            <person name="Jayarama X."/>
            <person name="Ming R."/>
            <person name="Nagai C."/>
            <person name="Rounsley S."/>
            <person name="Sankoff D."/>
            <person name="Giuliano G."/>
            <person name="Albert V.A."/>
            <person name="Wincker P."/>
            <person name="Lashermes P."/>
        </authorList>
    </citation>
    <scope>NUCLEOTIDE SEQUENCE [LARGE SCALE GENOMIC DNA]</scope>
    <source>
        <strain evidence="3">cv. DH200-94</strain>
    </source>
</reference>
<proteinExistence type="predicted"/>
<dbReference type="InterPro" id="IPR027728">
    <property type="entry name" value="Topless_fam"/>
</dbReference>
<dbReference type="InParanoid" id="A0A068UIQ5"/>
<organism evidence="2 3">
    <name type="scientific">Coffea canephora</name>
    <name type="common">Robusta coffee</name>
    <dbReference type="NCBI Taxonomy" id="49390"/>
    <lineage>
        <taxon>Eukaryota</taxon>
        <taxon>Viridiplantae</taxon>
        <taxon>Streptophyta</taxon>
        <taxon>Embryophyta</taxon>
        <taxon>Tracheophyta</taxon>
        <taxon>Spermatophyta</taxon>
        <taxon>Magnoliopsida</taxon>
        <taxon>eudicotyledons</taxon>
        <taxon>Gunneridae</taxon>
        <taxon>Pentapetalae</taxon>
        <taxon>asterids</taxon>
        <taxon>lamiids</taxon>
        <taxon>Gentianales</taxon>
        <taxon>Rubiaceae</taxon>
        <taxon>Ixoroideae</taxon>
        <taxon>Gardenieae complex</taxon>
        <taxon>Bertiereae - Coffeeae clade</taxon>
        <taxon>Coffeeae</taxon>
        <taxon>Coffea</taxon>
    </lineage>
</organism>
<dbReference type="Pfam" id="PF21889">
    <property type="entry name" value="TPR1-like_2nd"/>
    <property type="match status" value="1"/>
</dbReference>